<organism evidence="5 6">
    <name type="scientific">Human cytomegalovirus</name>
    <name type="common">HHV-5</name>
    <name type="synonym">Human herpesvirus 5</name>
    <dbReference type="NCBI Taxonomy" id="10359"/>
    <lineage>
        <taxon>Viruses</taxon>
        <taxon>Duplodnaviria</taxon>
        <taxon>Heunggongvirae</taxon>
        <taxon>Peploviricota</taxon>
        <taxon>Herviviricetes</taxon>
        <taxon>Herpesvirales</taxon>
        <taxon>Orthoherpesviridae</taxon>
        <taxon>Betaherpesvirinae</taxon>
        <taxon>Cytomegalovirus</taxon>
        <taxon>Cytomegalovirus humanbeta5</taxon>
    </lineage>
</organism>
<evidence type="ECO:0000256" key="2">
    <source>
        <dbReference type="ARBA" id="ARBA00022562"/>
    </source>
</evidence>
<dbReference type="HAMAP" id="MF_04016">
    <property type="entry name" value="HSV_MCP"/>
    <property type="match status" value="1"/>
</dbReference>
<keyword evidence="4" id="KW-0946">Virion</keyword>
<dbReference type="PRINTS" id="PR00235">
    <property type="entry name" value="HSVCAPSIDMCP"/>
</dbReference>
<sequence length="1370" mass="153900">MENWSALELLPKVGIPTDFLTHVKTSAGEEMFEALRIYYGDDPERYNIHFEAIFGTFCNRLEWVYFLTSGLAAAAHAIKFHDLNKLTTGKMLFHVQVPRVASGAGLPTSRQTTIMVTKYSEKSPITIPFELSAACLTYLRETFEGTILDKILNVEAMHTVLRALKNTADAMERGLIHSFLQTLLRKAPPYFVVQTLVENATLARQALNRIQRSNILQSFKAKMLATLFLLNRTRDRDYVLKFLTRLAEAATDSILDNPTTYTTSSGAKISGVMVSTANVMQIIMSLLSSHITKETVSAPATYGNFVLSPENAVTAISYHSILADFNSYKAHLTSGQPHLPNDSLSQAGAHSLTPLSMDVIRLGEKTVIMENLRRVYKNTDTKDPLERNVDLTFFFPVGLYLPEDRGYTTVESKVKLNDTVRNALPTTAYLLNRDRAVQKIDFVDALKTLCHPVLHEPAPCLQTFTERGPPSEPAMQRLLECRFQQEPMGGAARRIPHFYRVRREVPRTVNEMKQDFVVTDFYKVGNITLYTELHPFFDFTHCQENSETVALCTPRIVIGNLPDGLAPGPFHELRTWEIMEHMRLRPPPDYEETLRLFKTTVTSPNYPELCYLVDVLVHGNVDAFLLIRTFVARCIVNMFHTRQLLVFAHSYALVTLIAEHLADGALPPQLLFHYRNLVAVLRLVTRISALPGLNNGQLAEEPLSAYVNALHDHRLWPPFVTHLPRNMEGVQVVADRQPLNPANIEARHHGVSDVPRLGAMDADEPLFVDDYRATDDEWTLQKVFYLCLMPAMTNNRACGLGLNLKTLLVDLFYRPAFLLMPAATAVSTSGTTSKESTSGVTPEDSIAAQRQAVGEMLTELVEDVATDAHTPLLQACRELFLAVQFVGEHVKVLEVRAPLDHAQRQGLPDFISRQHVLYNGCCVVTAPKTLIEYSLPVPFHRFYSNPTICAALSDDIKRYVTEFPHYHRHDGGFPLPTAFAHEYHNWLRSPFSRYSATCPNVLHSVMTLAAMLYKISPVSLVLQTKAHIHPGFALTAVRTDTFEVDMLLYSGKSCTSVIINNPIVTKEERDISTTYHVTQNINTVDMGLGYTSNTCVAYVNRVRTDMGVRVQDLFRVFPMNVYRHDEVDRWIRHAAGVERPQLLDTETISMLTFGSMSERNAAATVHGQKAVCELILTPVTMDVNYFKIPNNPRGRASCMLAVDPYDTEAATKAIYDHREADAQTFAATHNPWASQAGCLSDVLYNTRHRERLGYNSKFYSPCAQYFNTEEIIAANKTLFKTIDEYLLRAKDCIRGDTDTQYVCVEGTEQLIENPCRLTQEALPILSTTTLALMETKLKGGAGAFATSETHFGNYVVGEIIPLQQSMLFNS</sequence>
<name>A0A0A0PPM1_HCMV</name>
<keyword evidence="2" id="KW-1048">Host nucleus</keyword>
<evidence type="ECO:0000256" key="4">
    <source>
        <dbReference type="ARBA" id="ARBA00022844"/>
    </source>
</evidence>
<dbReference type="InterPro" id="IPR023233">
    <property type="entry name" value="Herpes_MCP_upper_sf"/>
</dbReference>
<evidence type="ECO:0000313" key="5">
    <source>
        <dbReference type="EMBL" id="AHJ86173.1"/>
    </source>
</evidence>
<accession>A0A0A0PPM1</accession>
<evidence type="ECO:0000313" key="6">
    <source>
        <dbReference type="Proteomes" id="UP000169234"/>
    </source>
</evidence>
<dbReference type="GO" id="GO:0039622">
    <property type="term" value="C:T=16 icosahedral viral capsid"/>
    <property type="evidence" value="ECO:0007669"/>
    <property type="project" value="UniProtKB-KW"/>
</dbReference>
<organismHost>
    <name type="scientific">Homo sapiens</name>
    <name type="common">Human</name>
    <dbReference type="NCBI Taxonomy" id="9606"/>
</organismHost>
<evidence type="ECO:0000256" key="1">
    <source>
        <dbReference type="ARBA" id="ARBA00022561"/>
    </source>
</evidence>
<dbReference type="Proteomes" id="UP000169234">
    <property type="component" value="Genome"/>
</dbReference>
<dbReference type="EMBL" id="KJ361971">
    <property type="protein sequence ID" value="AHJ86173.1"/>
    <property type="molecule type" value="Genomic_DNA"/>
</dbReference>
<reference evidence="5 6" key="1">
    <citation type="submission" date="2014-01" db="EMBL/GenBank/DDBJ databases">
        <title>Diversity of human cytomegalovirus.</title>
        <authorList>
            <person name="Wilkie G.S."/>
            <person name="Zavattoni M."/>
            <person name="Davison A.J."/>
        </authorList>
    </citation>
    <scope>NUCLEOTIDE SEQUENCE [LARGE SCALE GENOMIC DNA]</scope>
    <source>
        <strain evidence="5">UKNEQAS1</strain>
    </source>
</reference>
<dbReference type="SUPFAM" id="SSF103417">
    <property type="entry name" value="Major capsid protein VP5"/>
    <property type="match status" value="1"/>
</dbReference>
<proteinExistence type="inferred from homology"/>
<gene>
    <name evidence="5" type="primary">UL86</name>
</gene>
<dbReference type="GO" id="GO:0005198">
    <property type="term" value="F:structural molecule activity"/>
    <property type="evidence" value="ECO:0007669"/>
    <property type="project" value="InterPro"/>
</dbReference>
<keyword evidence="3" id="KW-1147">T=16 icosahedral capsid protein</keyword>
<evidence type="ECO:0000256" key="3">
    <source>
        <dbReference type="ARBA" id="ARBA00022680"/>
    </source>
</evidence>
<protein>
    <submittedName>
        <fullName evidence="5">Major capsid protein</fullName>
    </submittedName>
</protein>
<dbReference type="Pfam" id="PF03122">
    <property type="entry name" value="Herpes_MCP"/>
    <property type="match status" value="1"/>
</dbReference>
<dbReference type="InterPro" id="IPR000912">
    <property type="entry name" value="Herpes_MCP"/>
</dbReference>
<keyword evidence="1" id="KW-0167">Capsid protein</keyword>